<name>A0A081C6X8_VECG1</name>
<dbReference type="AlphaFoldDB" id="A0A081C6X8"/>
<feature type="transmembrane region" description="Helical" evidence="1">
    <location>
        <begin position="29"/>
        <end position="62"/>
    </location>
</feature>
<evidence type="ECO:0000313" key="2">
    <source>
        <dbReference type="EMBL" id="GAK60333.1"/>
    </source>
</evidence>
<evidence type="ECO:0000313" key="3">
    <source>
        <dbReference type="Proteomes" id="UP000030661"/>
    </source>
</evidence>
<reference evidence="2" key="1">
    <citation type="journal article" date="2015" name="PeerJ">
        <title>First genomic representation of candidate bacterial phylum KSB3 points to enhanced environmental sensing as a trigger of wastewater bulking.</title>
        <authorList>
            <person name="Sekiguchi Y."/>
            <person name="Ohashi A."/>
            <person name="Parks D.H."/>
            <person name="Yamauchi T."/>
            <person name="Tyson G.W."/>
            <person name="Hugenholtz P."/>
        </authorList>
    </citation>
    <scope>NUCLEOTIDE SEQUENCE [LARGE SCALE GENOMIC DNA]</scope>
</reference>
<keyword evidence="1" id="KW-0812">Transmembrane</keyword>
<keyword evidence="1" id="KW-1133">Transmembrane helix</keyword>
<evidence type="ECO:0000256" key="1">
    <source>
        <dbReference type="SAM" id="Phobius"/>
    </source>
</evidence>
<keyword evidence="1" id="KW-0472">Membrane</keyword>
<proteinExistence type="predicted"/>
<dbReference type="Proteomes" id="UP000030661">
    <property type="component" value="Unassembled WGS sequence"/>
</dbReference>
<gene>
    <name evidence="2" type="ORF">U27_00224</name>
</gene>
<protein>
    <submittedName>
        <fullName evidence="2">Uncharacterized protein</fullName>
    </submittedName>
</protein>
<dbReference type="STRING" id="1499967.U27_00224"/>
<sequence>MNTEQFELQEVTNQPGAKTFLDLFLGLKWAGIVFCAALITSIFVQQVWFLILGVFFTIGLVLSDERVQTYVVKRTTRLLDSSYDEIEETFTEMKPQLGQHYLHLLSQAIDIYREIKTAIRERSEAFAESFGDVLPAIQSLVEKIIYLTRKAQLIDNGLRCHDDIDRTRMVLEHYQQKIEHDLADDFIKSEWIRTRDSLVKQLKSQEEILRGREYVQSKLTNIITSLREVHLSIIRLSFSEIHEGTDDLSSVFQTVMNLSEAIDDTVETLDRITYQQV</sequence>
<organism evidence="2">
    <name type="scientific">Vecturithrix granuli</name>
    <dbReference type="NCBI Taxonomy" id="1499967"/>
    <lineage>
        <taxon>Bacteria</taxon>
        <taxon>Candidatus Moduliflexota</taxon>
        <taxon>Candidatus Vecturitrichia</taxon>
        <taxon>Candidatus Vecturitrichales</taxon>
        <taxon>Candidatus Vecturitrichaceae</taxon>
        <taxon>Candidatus Vecturithrix</taxon>
    </lineage>
</organism>
<keyword evidence="3" id="KW-1185">Reference proteome</keyword>
<accession>A0A081C6X8</accession>
<dbReference type="HOGENOM" id="CLU_1003479_0_0_0"/>
<dbReference type="EMBL" id="DF820472">
    <property type="protein sequence ID" value="GAK60333.1"/>
    <property type="molecule type" value="Genomic_DNA"/>
</dbReference>